<gene>
    <name evidence="3" type="ORF">HF685_12470</name>
</gene>
<dbReference type="CDD" id="cd00586">
    <property type="entry name" value="4HBT"/>
    <property type="match status" value="1"/>
</dbReference>
<keyword evidence="2" id="KW-0378">Hydrolase</keyword>
<dbReference type="EMBL" id="CP051217">
    <property type="protein sequence ID" value="QJB70831.1"/>
    <property type="molecule type" value="Genomic_DNA"/>
</dbReference>
<dbReference type="Pfam" id="PF13279">
    <property type="entry name" value="4HBT_2"/>
    <property type="match status" value="1"/>
</dbReference>
<sequence length="150" mass="16659">MERGKLVERASPPVWDDYRSGSAITTRWNDNDPYGHVNNAVYYLWFDSAVNRYLIEQGALDIKASKVIGLVVNTSCDYFAPITFPDDVEVRIRVGKLGNSSVTYGVGLFRGEEKTASAAGSFTHVYVDRETRRPVALPAPLRSVLEAICV</sequence>
<name>A0A6H2DSU8_9SPHN</name>
<organism evidence="3 4">
    <name type="scientific">Parasphingorhabdus halotolerans</name>
    <dbReference type="NCBI Taxonomy" id="2725558"/>
    <lineage>
        <taxon>Bacteria</taxon>
        <taxon>Pseudomonadati</taxon>
        <taxon>Pseudomonadota</taxon>
        <taxon>Alphaproteobacteria</taxon>
        <taxon>Sphingomonadales</taxon>
        <taxon>Sphingomonadaceae</taxon>
        <taxon>Parasphingorhabdus</taxon>
    </lineage>
</organism>
<accession>A0A6H2DSU8</accession>
<evidence type="ECO:0000313" key="4">
    <source>
        <dbReference type="Proteomes" id="UP000501600"/>
    </source>
</evidence>
<evidence type="ECO:0000256" key="2">
    <source>
        <dbReference type="ARBA" id="ARBA00022801"/>
    </source>
</evidence>
<dbReference type="InterPro" id="IPR029069">
    <property type="entry name" value="HotDog_dom_sf"/>
</dbReference>
<dbReference type="SUPFAM" id="SSF54637">
    <property type="entry name" value="Thioesterase/thiol ester dehydrase-isomerase"/>
    <property type="match status" value="1"/>
</dbReference>
<dbReference type="AlphaFoldDB" id="A0A6H2DSU8"/>
<evidence type="ECO:0000313" key="3">
    <source>
        <dbReference type="EMBL" id="QJB70831.1"/>
    </source>
</evidence>
<dbReference type="KEGG" id="phao:HF685_12470"/>
<dbReference type="Proteomes" id="UP000501600">
    <property type="component" value="Chromosome"/>
</dbReference>
<evidence type="ECO:0000256" key="1">
    <source>
        <dbReference type="ARBA" id="ARBA00005953"/>
    </source>
</evidence>
<dbReference type="InterPro" id="IPR050563">
    <property type="entry name" value="4-hydroxybenzoyl-CoA_TE"/>
</dbReference>
<dbReference type="GO" id="GO:0047617">
    <property type="term" value="F:fatty acyl-CoA hydrolase activity"/>
    <property type="evidence" value="ECO:0007669"/>
    <property type="project" value="TreeGrafter"/>
</dbReference>
<keyword evidence="4" id="KW-1185">Reference proteome</keyword>
<dbReference type="Gene3D" id="3.10.129.10">
    <property type="entry name" value="Hotdog Thioesterase"/>
    <property type="match status" value="1"/>
</dbReference>
<dbReference type="PANTHER" id="PTHR31793">
    <property type="entry name" value="4-HYDROXYBENZOYL-COA THIOESTERASE FAMILY MEMBER"/>
    <property type="match status" value="1"/>
</dbReference>
<proteinExistence type="inferred from homology"/>
<dbReference type="PANTHER" id="PTHR31793:SF27">
    <property type="entry name" value="NOVEL THIOESTERASE SUPERFAMILY DOMAIN AND SAPOSIN A-TYPE DOMAIN CONTAINING PROTEIN (0610012H03RIK)"/>
    <property type="match status" value="1"/>
</dbReference>
<comment type="similarity">
    <text evidence="1">Belongs to the 4-hydroxybenzoyl-CoA thioesterase family.</text>
</comment>
<protein>
    <submittedName>
        <fullName evidence="3">Acyl-CoA thioesterase</fullName>
    </submittedName>
</protein>
<reference evidence="3 4" key="1">
    <citation type="submission" date="2020-04" db="EMBL/GenBank/DDBJ databases">
        <title>Genome sequence for Sphingorhabdus sp. strain M1.</title>
        <authorList>
            <person name="Park S.-J."/>
        </authorList>
    </citation>
    <scope>NUCLEOTIDE SEQUENCE [LARGE SCALE GENOMIC DNA]</scope>
    <source>
        <strain evidence="3 4">JK6</strain>
    </source>
</reference>